<dbReference type="AlphaFoldDB" id="A0A158KS15"/>
<proteinExistence type="predicted"/>
<dbReference type="InterPro" id="IPR004107">
    <property type="entry name" value="Integrase_SAM-like_N"/>
</dbReference>
<name>A0A158KS15_9BURK</name>
<reference evidence="5" key="1">
    <citation type="submission" date="2016-01" db="EMBL/GenBank/DDBJ databases">
        <authorList>
            <person name="Peeters C."/>
        </authorList>
    </citation>
    <scope>NUCLEOTIDE SEQUENCE [LARGE SCALE GENOMIC DNA]</scope>
    <source>
        <strain evidence="5">LMG 22937</strain>
    </source>
</reference>
<protein>
    <submittedName>
        <fullName evidence="5">Phage integrase family protein</fullName>
    </submittedName>
</protein>
<accession>A0A158KS15</accession>
<dbReference type="RefSeq" id="WP_200822362.1">
    <property type="nucleotide sequence ID" value="NZ_FCOL02000099.1"/>
</dbReference>
<dbReference type="InterPro" id="IPR044068">
    <property type="entry name" value="CB"/>
</dbReference>
<evidence type="ECO:0000259" key="4">
    <source>
        <dbReference type="PROSITE" id="PS51900"/>
    </source>
</evidence>
<dbReference type="EMBL" id="FCOL02000099">
    <property type="protein sequence ID" value="SAL83523.1"/>
    <property type="molecule type" value="Genomic_DNA"/>
</dbReference>
<organism evidence="5 6">
    <name type="scientific">Caballeronia terrestris</name>
    <dbReference type="NCBI Taxonomy" id="1226301"/>
    <lineage>
        <taxon>Bacteria</taxon>
        <taxon>Pseudomonadati</taxon>
        <taxon>Pseudomonadota</taxon>
        <taxon>Betaproteobacteria</taxon>
        <taxon>Burkholderiales</taxon>
        <taxon>Burkholderiaceae</taxon>
        <taxon>Caballeronia</taxon>
    </lineage>
</organism>
<evidence type="ECO:0000313" key="6">
    <source>
        <dbReference type="Proteomes" id="UP000054925"/>
    </source>
</evidence>
<dbReference type="Pfam" id="PF02899">
    <property type="entry name" value="Phage_int_SAM_1"/>
    <property type="match status" value="1"/>
</dbReference>
<keyword evidence="1" id="KW-0229">DNA integration</keyword>
<keyword evidence="2 3" id="KW-0238">DNA-binding</keyword>
<sequence length="177" mass="20061">MVTRLNSPVVPAEAASRALQRPKFHRLAAVPAEAEWFANLDNPRTRRAYRIDLQDFMGFAGIMRPDEFRLVNRAHVLAWRKTLEERALSRATIRRKLAALSSLFEYLCEKNAAALNLVKGTKRPKVDGNEGKTRRSAITRRAHCSMRRTRQSSRASAIARGFRCRCFTACAPRSCAC</sequence>
<dbReference type="Gene3D" id="1.10.150.130">
    <property type="match status" value="1"/>
</dbReference>
<dbReference type="InterPro" id="IPR011010">
    <property type="entry name" value="DNA_brk_join_enz"/>
</dbReference>
<comment type="caution">
    <text evidence="5">The sequence shown here is derived from an EMBL/GenBank/DDBJ whole genome shotgun (WGS) entry which is preliminary data.</text>
</comment>
<dbReference type="SUPFAM" id="SSF56349">
    <property type="entry name" value="DNA breaking-rejoining enzymes"/>
    <property type="match status" value="1"/>
</dbReference>
<evidence type="ECO:0000256" key="1">
    <source>
        <dbReference type="ARBA" id="ARBA00022908"/>
    </source>
</evidence>
<evidence type="ECO:0000256" key="2">
    <source>
        <dbReference type="ARBA" id="ARBA00023125"/>
    </source>
</evidence>
<dbReference type="PROSITE" id="PS51900">
    <property type="entry name" value="CB"/>
    <property type="match status" value="1"/>
</dbReference>
<dbReference type="InterPro" id="IPR010998">
    <property type="entry name" value="Integrase_recombinase_N"/>
</dbReference>
<dbReference type="Proteomes" id="UP000054925">
    <property type="component" value="Unassembled WGS sequence"/>
</dbReference>
<keyword evidence="6" id="KW-1185">Reference proteome</keyword>
<feature type="domain" description="Core-binding (CB)" evidence="4">
    <location>
        <begin position="27"/>
        <end position="108"/>
    </location>
</feature>
<dbReference type="GO" id="GO:0003677">
    <property type="term" value="F:DNA binding"/>
    <property type="evidence" value="ECO:0007669"/>
    <property type="project" value="UniProtKB-UniRule"/>
</dbReference>
<gene>
    <name evidence="5" type="ORF">AWB67_06430</name>
</gene>
<dbReference type="GO" id="GO:0015074">
    <property type="term" value="P:DNA integration"/>
    <property type="evidence" value="ECO:0007669"/>
    <property type="project" value="UniProtKB-KW"/>
</dbReference>
<evidence type="ECO:0000313" key="5">
    <source>
        <dbReference type="EMBL" id="SAL83523.1"/>
    </source>
</evidence>
<evidence type="ECO:0000256" key="3">
    <source>
        <dbReference type="PROSITE-ProRule" id="PRU01248"/>
    </source>
</evidence>